<dbReference type="Proteomes" id="UP000220828">
    <property type="component" value="Unassembled WGS sequence"/>
</dbReference>
<evidence type="ECO:0000313" key="2">
    <source>
        <dbReference type="Proteomes" id="UP000220828"/>
    </source>
</evidence>
<reference evidence="1 2" key="1">
    <citation type="submission" date="2017-09" db="EMBL/GenBank/DDBJ databases">
        <title>Whole genomes of Flavobacteriaceae.</title>
        <authorList>
            <person name="Stine C."/>
            <person name="Li C."/>
            <person name="Tadesse D."/>
        </authorList>
    </citation>
    <scope>NUCLEOTIDE SEQUENCE [LARGE SCALE GENOMIC DNA]</scope>
    <source>
        <strain evidence="1 2">ATCC 35036</strain>
    </source>
</reference>
<gene>
    <name evidence="1" type="ORF">B0A77_06285</name>
</gene>
<dbReference type="EMBL" id="PCMW01000033">
    <property type="protein sequence ID" value="PDS25055.1"/>
    <property type="molecule type" value="Genomic_DNA"/>
</dbReference>
<sequence>MVYLGFQLLLWSNKKQAKQVTFFNRGMPLRKLRVGLFVSIFFGPKKKGQKRISTAIPHAKKANKKNKISAIKDTYSKKY</sequence>
<evidence type="ECO:0000313" key="1">
    <source>
        <dbReference type="EMBL" id="PDS25055.1"/>
    </source>
</evidence>
<organism evidence="1 2">
    <name type="scientific">Flavobacterium branchiophilum</name>
    <dbReference type="NCBI Taxonomy" id="55197"/>
    <lineage>
        <taxon>Bacteria</taxon>
        <taxon>Pseudomonadati</taxon>
        <taxon>Bacteroidota</taxon>
        <taxon>Flavobacteriia</taxon>
        <taxon>Flavobacteriales</taxon>
        <taxon>Flavobacteriaceae</taxon>
        <taxon>Flavobacterium</taxon>
    </lineage>
</organism>
<protein>
    <submittedName>
        <fullName evidence="1">Uncharacterized protein</fullName>
    </submittedName>
</protein>
<comment type="caution">
    <text evidence="1">The sequence shown here is derived from an EMBL/GenBank/DDBJ whole genome shotgun (WGS) entry which is preliminary data.</text>
</comment>
<accession>A0A2H3KN75</accession>
<name>A0A2H3KN75_9FLAO</name>
<proteinExistence type="predicted"/>
<dbReference type="AlphaFoldDB" id="A0A2H3KN75"/>